<organism evidence="5 6">
    <name type="scientific">Phytoactinopolyspora mesophila</name>
    <dbReference type="NCBI Taxonomy" id="2650750"/>
    <lineage>
        <taxon>Bacteria</taxon>
        <taxon>Bacillati</taxon>
        <taxon>Actinomycetota</taxon>
        <taxon>Actinomycetes</taxon>
        <taxon>Jiangellales</taxon>
        <taxon>Jiangellaceae</taxon>
        <taxon>Phytoactinopolyspora</taxon>
    </lineage>
</organism>
<dbReference type="Gene3D" id="3.40.50.10790">
    <property type="entry name" value="S-adenosyl-l-methionine hydroxide adenosyltransferase, N-terminal"/>
    <property type="match status" value="1"/>
</dbReference>
<dbReference type="InterPro" id="IPR002747">
    <property type="entry name" value="SAM_OH_AdoTrfase"/>
</dbReference>
<name>A0A7K3M675_9ACTN</name>
<keyword evidence="1" id="KW-0949">S-adenosyl-L-methionine</keyword>
<dbReference type="InterPro" id="IPR023227">
    <property type="entry name" value="SAM_OH_AdoTrfase_C_sf"/>
</dbReference>
<dbReference type="SUPFAM" id="SSF102522">
    <property type="entry name" value="Bacterial fluorinating enzyme, N-terminal domain"/>
    <property type="match status" value="1"/>
</dbReference>
<evidence type="ECO:0000313" key="5">
    <source>
        <dbReference type="EMBL" id="NDL58720.1"/>
    </source>
</evidence>
<gene>
    <name evidence="5" type="ORF">F7O44_16750</name>
</gene>
<dbReference type="Pfam" id="PF20257">
    <property type="entry name" value="SAM_HAT_C"/>
    <property type="match status" value="1"/>
</dbReference>
<dbReference type="PANTHER" id="PTHR35092:SF1">
    <property type="entry name" value="CHLORINASE MJ1651"/>
    <property type="match status" value="1"/>
</dbReference>
<comment type="caution">
    <text evidence="5">The sequence shown here is derived from an EMBL/GenBank/DDBJ whole genome shotgun (WGS) entry which is preliminary data.</text>
</comment>
<dbReference type="InterPro" id="IPR023228">
    <property type="entry name" value="SAM_OH_AdoTrfase_N_sf"/>
</dbReference>
<dbReference type="Gene3D" id="2.40.30.90">
    <property type="entry name" value="Bacterial fluorinating enzyme like"/>
    <property type="match status" value="1"/>
</dbReference>
<sequence length="275" mass="28127">MSRNSIFFLTDYGRRDGFVAACHGVMMSIAPDVRVVDLTHDVPPQDVRHGAVVLAQTLPYLPPCVVVGVVDPGVGSERRGIAVVAGDHVLVGPDNGLLPWAAAAAGGVAEAVELVSPKYRLAGEAMTFHGRDIFAPAAAHVAVGVPVSRLGPAVGAGDLVRLPEPKVRARPGVLETEVHVVDHFGNVALAAGPDDLAASGVGAGQRASIVRGGPAGPDSATEVVVGRVFADVAPGEMLLYVDSHRHVALAVNHGSAAARLGVEPGDQVTIRVLAP</sequence>
<dbReference type="RefSeq" id="WP_162451406.1">
    <property type="nucleotide sequence ID" value="NZ_WLZY01000005.1"/>
</dbReference>
<evidence type="ECO:0000256" key="2">
    <source>
        <dbReference type="ARBA" id="ARBA00024035"/>
    </source>
</evidence>
<accession>A0A7K3M675</accession>
<evidence type="ECO:0000259" key="4">
    <source>
        <dbReference type="Pfam" id="PF20257"/>
    </source>
</evidence>
<proteinExistence type="inferred from homology"/>
<feature type="domain" description="S-adenosyl-l-methionine hydroxide adenosyltransferase N-terminal" evidence="3">
    <location>
        <begin position="6"/>
        <end position="151"/>
    </location>
</feature>
<dbReference type="AlphaFoldDB" id="A0A7K3M675"/>
<dbReference type="InterPro" id="IPR046469">
    <property type="entry name" value="SAM_HAT_N"/>
</dbReference>
<evidence type="ECO:0000256" key="1">
    <source>
        <dbReference type="ARBA" id="ARBA00022691"/>
    </source>
</evidence>
<dbReference type="SUPFAM" id="SSF101852">
    <property type="entry name" value="Bacterial fluorinating enzyme, C-terminal domain"/>
    <property type="match status" value="1"/>
</dbReference>
<dbReference type="Proteomes" id="UP000460435">
    <property type="component" value="Unassembled WGS sequence"/>
</dbReference>
<evidence type="ECO:0008006" key="7">
    <source>
        <dbReference type="Google" id="ProtNLM"/>
    </source>
</evidence>
<keyword evidence="6" id="KW-1185">Reference proteome</keyword>
<dbReference type="PANTHER" id="PTHR35092">
    <property type="entry name" value="CHLORINASE MJ1651"/>
    <property type="match status" value="1"/>
</dbReference>
<dbReference type="Pfam" id="PF01887">
    <property type="entry name" value="SAM_HAT_N"/>
    <property type="match status" value="1"/>
</dbReference>
<evidence type="ECO:0000313" key="6">
    <source>
        <dbReference type="Proteomes" id="UP000460435"/>
    </source>
</evidence>
<dbReference type="EMBL" id="WLZY01000005">
    <property type="protein sequence ID" value="NDL58720.1"/>
    <property type="molecule type" value="Genomic_DNA"/>
</dbReference>
<reference evidence="5 6" key="1">
    <citation type="submission" date="2019-11" db="EMBL/GenBank/DDBJ databases">
        <authorList>
            <person name="Li X.-J."/>
            <person name="Feng X.-M."/>
        </authorList>
    </citation>
    <scope>NUCLEOTIDE SEQUENCE [LARGE SCALE GENOMIC DNA]</scope>
    <source>
        <strain evidence="5 6">XMNu-373</strain>
    </source>
</reference>
<feature type="domain" description="S-adenosyl-l-methionine hydroxide adenosyltransferase C-terminal" evidence="4">
    <location>
        <begin position="177"/>
        <end position="269"/>
    </location>
</feature>
<comment type="similarity">
    <text evidence="2">Belongs to the SAM hydrolase / SAM-dependent halogenase family.</text>
</comment>
<dbReference type="InterPro" id="IPR046470">
    <property type="entry name" value="SAM_HAT_C"/>
</dbReference>
<dbReference type="PIRSF" id="PIRSF006779">
    <property type="entry name" value="UCP006779"/>
    <property type="match status" value="1"/>
</dbReference>
<protein>
    <recommendedName>
        <fullName evidence="7">SAM-dependent chlorinase/fluorinase</fullName>
    </recommendedName>
</protein>
<evidence type="ECO:0000259" key="3">
    <source>
        <dbReference type="Pfam" id="PF01887"/>
    </source>
</evidence>